<dbReference type="GO" id="GO:0003677">
    <property type="term" value="F:DNA binding"/>
    <property type="evidence" value="ECO:0007669"/>
    <property type="project" value="UniProtKB-KW"/>
</dbReference>
<dbReference type="Proteomes" id="UP000184499">
    <property type="component" value="Unassembled WGS sequence"/>
</dbReference>
<feature type="compositionally biased region" description="Polar residues" evidence="7">
    <location>
        <begin position="90"/>
        <end position="102"/>
    </location>
</feature>
<keyword evidence="4" id="KW-0238">DNA-binding</keyword>
<dbReference type="PROSITE" id="PS00463">
    <property type="entry name" value="ZN2_CY6_FUNGAL_1"/>
    <property type="match status" value="1"/>
</dbReference>
<evidence type="ECO:0000259" key="8">
    <source>
        <dbReference type="PROSITE" id="PS50048"/>
    </source>
</evidence>
<feature type="region of interest" description="Disordered" evidence="7">
    <location>
        <begin position="89"/>
        <end position="127"/>
    </location>
</feature>
<keyword evidence="2" id="KW-0479">Metal-binding</keyword>
<evidence type="ECO:0000256" key="3">
    <source>
        <dbReference type="ARBA" id="ARBA00023015"/>
    </source>
</evidence>
<gene>
    <name evidence="9" type="ORF">ASPBRDRAFT_185386</name>
</gene>
<dbReference type="SMART" id="SM00906">
    <property type="entry name" value="Fungal_trans"/>
    <property type="match status" value="1"/>
</dbReference>
<dbReference type="InterPro" id="IPR007219">
    <property type="entry name" value="XnlR_reg_dom"/>
</dbReference>
<dbReference type="AlphaFoldDB" id="A0A1L9U9L5"/>
<protein>
    <recommendedName>
        <fullName evidence="8">Zn(2)-C6 fungal-type domain-containing protein</fullName>
    </recommendedName>
</protein>
<keyword evidence="3" id="KW-0805">Transcription regulation</keyword>
<dbReference type="InterPro" id="IPR001138">
    <property type="entry name" value="Zn2Cys6_DnaBD"/>
</dbReference>
<dbReference type="EMBL" id="KV878691">
    <property type="protein sequence ID" value="OJJ68364.1"/>
    <property type="molecule type" value="Genomic_DNA"/>
</dbReference>
<evidence type="ECO:0000256" key="1">
    <source>
        <dbReference type="ARBA" id="ARBA00004123"/>
    </source>
</evidence>
<dbReference type="GeneID" id="93572532"/>
<comment type="subcellular location">
    <subcellularLocation>
        <location evidence="1">Nucleus</location>
    </subcellularLocation>
</comment>
<evidence type="ECO:0000256" key="4">
    <source>
        <dbReference type="ARBA" id="ARBA00023125"/>
    </source>
</evidence>
<dbReference type="GO" id="GO:0005634">
    <property type="term" value="C:nucleus"/>
    <property type="evidence" value="ECO:0007669"/>
    <property type="project" value="UniProtKB-SubCell"/>
</dbReference>
<dbReference type="OrthoDB" id="435881at2759"/>
<feature type="domain" description="Zn(2)-C6 fungal-type" evidence="8">
    <location>
        <begin position="27"/>
        <end position="56"/>
    </location>
</feature>
<dbReference type="Pfam" id="PF04082">
    <property type="entry name" value="Fungal_trans"/>
    <property type="match status" value="1"/>
</dbReference>
<dbReference type="Pfam" id="PF00172">
    <property type="entry name" value="Zn_clus"/>
    <property type="match status" value="1"/>
</dbReference>
<dbReference type="OMA" id="ADECHRE"/>
<sequence>MESLRNDSLRSVHDRRPSTLGEIPRHSCVQCRLRKVRCDRIQPCSTCLRNKTQCIFQEVRRRRRRVTRTLSTDIEARIERLEERVEHMSGISTLSGKSSMSPSDPLMRKRDQAASSRTIHAEHESPETVFPTPLTHKVLSESGRLAMQKGKSRYVSSTIWNVLANDVEEMQDVLDSTSEDESERPLATNAQFQGFLFPITSPCRYLHKFLPPADKACYLIKTYEENVATLLPLLHWPTVRELIMDIVQHGRAADKVIKTLMFAIYHAAAVSLPADECHRELGVGRDVLVTKFRFAVQQAIAEADLLSTQSTVLLQAVVLFLMTVRREDNTRFVWSMTSMVVRIGQYLGLHRDGAQFGLTSFDTEMRRRLWWHILLLDMRSSEEHGTDRQISEETYSTKVPSNVNDECIYPEMMEPVQPQTGFTNMTFCLIRCEVAIVLNQVTSAISLSSSDRATPQSLEEMAEGISDRIQHMYTSFCDESIPFQKVCVLISRLLLANLWINIYFHQPVRPLALQDISAQSRNKLVHLSLEVIQASFLLERDICMHRWSWLFHANAHWSYVAFLLSELCIRPTSTFADEAWRAVDLVQRKWHLSQRNGKRGMLWRPLQRLLRRAITIRSQTGAPQEHNGREPAALPALARTTANRYAEVDLLGTEDQGAIHLAASDVQGEHVSYLSFNQPDPVDFNCQVLENTTGVSEFESIVSMAHWSFL</sequence>
<evidence type="ECO:0000313" key="9">
    <source>
        <dbReference type="EMBL" id="OJJ68364.1"/>
    </source>
</evidence>
<dbReference type="Gene3D" id="4.10.240.10">
    <property type="entry name" value="Zn(2)-C6 fungal-type DNA-binding domain"/>
    <property type="match status" value="1"/>
</dbReference>
<keyword evidence="6" id="KW-0539">Nucleus</keyword>
<accession>A0A1L9U9L5</accession>
<evidence type="ECO:0000256" key="6">
    <source>
        <dbReference type="ARBA" id="ARBA00023242"/>
    </source>
</evidence>
<keyword evidence="5" id="KW-0804">Transcription</keyword>
<dbReference type="GO" id="GO:0009893">
    <property type="term" value="P:positive regulation of metabolic process"/>
    <property type="evidence" value="ECO:0007669"/>
    <property type="project" value="UniProtKB-ARBA"/>
</dbReference>
<evidence type="ECO:0000256" key="5">
    <source>
        <dbReference type="ARBA" id="ARBA00023163"/>
    </source>
</evidence>
<dbReference type="PANTHER" id="PTHR31001:SF50">
    <property type="entry name" value="ZN(II)2CYS6 TRANSCRIPTION FACTOR (EUROFUNG)"/>
    <property type="match status" value="1"/>
</dbReference>
<dbReference type="GO" id="GO:0006351">
    <property type="term" value="P:DNA-templated transcription"/>
    <property type="evidence" value="ECO:0007669"/>
    <property type="project" value="InterPro"/>
</dbReference>
<dbReference type="SUPFAM" id="SSF57701">
    <property type="entry name" value="Zn2/Cys6 DNA-binding domain"/>
    <property type="match status" value="1"/>
</dbReference>
<dbReference type="InterPro" id="IPR036864">
    <property type="entry name" value="Zn2-C6_fun-type_DNA-bd_sf"/>
</dbReference>
<dbReference type="PANTHER" id="PTHR31001">
    <property type="entry name" value="UNCHARACTERIZED TRANSCRIPTIONAL REGULATORY PROTEIN"/>
    <property type="match status" value="1"/>
</dbReference>
<dbReference type="RefSeq" id="XP_067475613.1">
    <property type="nucleotide sequence ID" value="XM_067620044.1"/>
</dbReference>
<dbReference type="InterPro" id="IPR050613">
    <property type="entry name" value="Sec_Metabolite_Reg"/>
</dbReference>
<reference evidence="10" key="1">
    <citation type="journal article" date="2017" name="Genome Biol.">
        <title>Comparative genomics reveals high biological diversity and specific adaptations in the industrially and medically important fungal genus Aspergillus.</title>
        <authorList>
            <person name="de Vries R.P."/>
            <person name="Riley R."/>
            <person name="Wiebenga A."/>
            <person name="Aguilar-Osorio G."/>
            <person name="Amillis S."/>
            <person name="Uchima C.A."/>
            <person name="Anderluh G."/>
            <person name="Asadollahi M."/>
            <person name="Askin M."/>
            <person name="Barry K."/>
            <person name="Battaglia E."/>
            <person name="Bayram O."/>
            <person name="Benocci T."/>
            <person name="Braus-Stromeyer S.A."/>
            <person name="Caldana C."/>
            <person name="Canovas D."/>
            <person name="Cerqueira G.C."/>
            <person name="Chen F."/>
            <person name="Chen W."/>
            <person name="Choi C."/>
            <person name="Clum A."/>
            <person name="Dos Santos R.A."/>
            <person name="Damasio A.R."/>
            <person name="Diallinas G."/>
            <person name="Emri T."/>
            <person name="Fekete E."/>
            <person name="Flipphi M."/>
            <person name="Freyberg S."/>
            <person name="Gallo A."/>
            <person name="Gournas C."/>
            <person name="Habgood R."/>
            <person name="Hainaut M."/>
            <person name="Harispe M.L."/>
            <person name="Henrissat B."/>
            <person name="Hilden K.S."/>
            <person name="Hope R."/>
            <person name="Hossain A."/>
            <person name="Karabika E."/>
            <person name="Karaffa L."/>
            <person name="Karanyi Z."/>
            <person name="Krasevec N."/>
            <person name="Kuo A."/>
            <person name="Kusch H."/>
            <person name="LaButti K."/>
            <person name="Lagendijk E.L."/>
            <person name="Lapidus A."/>
            <person name="Levasseur A."/>
            <person name="Lindquist E."/>
            <person name="Lipzen A."/>
            <person name="Logrieco A.F."/>
            <person name="MacCabe A."/>
            <person name="Maekelae M.R."/>
            <person name="Malavazi I."/>
            <person name="Melin P."/>
            <person name="Meyer V."/>
            <person name="Mielnichuk N."/>
            <person name="Miskei M."/>
            <person name="Molnar A.P."/>
            <person name="Mule G."/>
            <person name="Ngan C.Y."/>
            <person name="Orejas M."/>
            <person name="Orosz E."/>
            <person name="Ouedraogo J.P."/>
            <person name="Overkamp K.M."/>
            <person name="Park H.-S."/>
            <person name="Perrone G."/>
            <person name="Piumi F."/>
            <person name="Punt P.J."/>
            <person name="Ram A.F."/>
            <person name="Ramon A."/>
            <person name="Rauscher S."/>
            <person name="Record E."/>
            <person name="Riano-Pachon D.M."/>
            <person name="Robert V."/>
            <person name="Roehrig J."/>
            <person name="Ruller R."/>
            <person name="Salamov A."/>
            <person name="Salih N.S."/>
            <person name="Samson R.A."/>
            <person name="Sandor E."/>
            <person name="Sanguinetti M."/>
            <person name="Schuetze T."/>
            <person name="Sepcic K."/>
            <person name="Shelest E."/>
            <person name="Sherlock G."/>
            <person name="Sophianopoulou V."/>
            <person name="Squina F.M."/>
            <person name="Sun H."/>
            <person name="Susca A."/>
            <person name="Todd R.B."/>
            <person name="Tsang A."/>
            <person name="Unkles S.E."/>
            <person name="van de Wiele N."/>
            <person name="van Rossen-Uffink D."/>
            <person name="Oliveira J.V."/>
            <person name="Vesth T.C."/>
            <person name="Visser J."/>
            <person name="Yu J.-H."/>
            <person name="Zhou M."/>
            <person name="Andersen M.R."/>
            <person name="Archer D.B."/>
            <person name="Baker S.E."/>
            <person name="Benoit I."/>
            <person name="Brakhage A.A."/>
            <person name="Braus G.H."/>
            <person name="Fischer R."/>
            <person name="Frisvad J.C."/>
            <person name="Goldman G.H."/>
            <person name="Houbraken J."/>
            <person name="Oakley B."/>
            <person name="Pocsi I."/>
            <person name="Scazzocchio C."/>
            <person name="Seiboth B."/>
            <person name="vanKuyk P.A."/>
            <person name="Wortman J."/>
            <person name="Dyer P.S."/>
            <person name="Grigoriev I.V."/>
        </authorList>
    </citation>
    <scope>NUCLEOTIDE SEQUENCE [LARGE SCALE GENOMIC DNA]</scope>
    <source>
        <strain evidence="10">CBS 101740 / IMI 381727 / IBT 21946</strain>
    </source>
</reference>
<organism evidence="9 10">
    <name type="scientific">Aspergillus brasiliensis (strain CBS 101740 / IMI 381727 / IBT 21946)</name>
    <dbReference type="NCBI Taxonomy" id="767769"/>
    <lineage>
        <taxon>Eukaryota</taxon>
        <taxon>Fungi</taxon>
        <taxon>Dikarya</taxon>
        <taxon>Ascomycota</taxon>
        <taxon>Pezizomycotina</taxon>
        <taxon>Eurotiomycetes</taxon>
        <taxon>Eurotiomycetidae</taxon>
        <taxon>Eurotiales</taxon>
        <taxon>Aspergillaceae</taxon>
        <taxon>Aspergillus</taxon>
        <taxon>Aspergillus subgen. Circumdati</taxon>
    </lineage>
</organism>
<dbReference type="CDD" id="cd00067">
    <property type="entry name" value="GAL4"/>
    <property type="match status" value="1"/>
</dbReference>
<keyword evidence="10" id="KW-1185">Reference proteome</keyword>
<dbReference type="STRING" id="767769.A0A1L9U9L5"/>
<dbReference type="SMART" id="SM00066">
    <property type="entry name" value="GAL4"/>
    <property type="match status" value="1"/>
</dbReference>
<dbReference type="PROSITE" id="PS50048">
    <property type="entry name" value="ZN2_CY6_FUNGAL_2"/>
    <property type="match status" value="1"/>
</dbReference>
<dbReference type="GO" id="GO:0008270">
    <property type="term" value="F:zinc ion binding"/>
    <property type="evidence" value="ECO:0007669"/>
    <property type="project" value="InterPro"/>
</dbReference>
<proteinExistence type="predicted"/>
<dbReference type="VEuPathDB" id="FungiDB:ASPBRDRAFT_185386"/>
<evidence type="ECO:0000313" key="10">
    <source>
        <dbReference type="Proteomes" id="UP000184499"/>
    </source>
</evidence>
<evidence type="ECO:0000256" key="2">
    <source>
        <dbReference type="ARBA" id="ARBA00022723"/>
    </source>
</evidence>
<dbReference type="CDD" id="cd12148">
    <property type="entry name" value="fungal_TF_MHR"/>
    <property type="match status" value="1"/>
</dbReference>
<evidence type="ECO:0000256" key="7">
    <source>
        <dbReference type="SAM" id="MobiDB-lite"/>
    </source>
</evidence>
<name>A0A1L9U9L5_ASPBC</name>
<dbReference type="GO" id="GO:0000981">
    <property type="term" value="F:DNA-binding transcription factor activity, RNA polymerase II-specific"/>
    <property type="evidence" value="ECO:0007669"/>
    <property type="project" value="InterPro"/>
</dbReference>